<dbReference type="Proteomes" id="UP000799754">
    <property type="component" value="Unassembled WGS sequence"/>
</dbReference>
<feature type="non-terminal residue" evidence="1">
    <location>
        <position position="90"/>
    </location>
</feature>
<sequence length="90" mass="10490">KHKIQKQITRSPNIDAETLRDPGTILSKTLAQRMSWAARRQATRTEDLAYSLLRIFQINMTMQYGEGEEAFVRLQKEIIYATDDLSLFAW</sequence>
<gene>
    <name evidence="1" type="ORF">BU25DRAFT_296997</name>
</gene>
<protein>
    <submittedName>
        <fullName evidence="1">Uncharacterized protein</fullName>
    </submittedName>
</protein>
<organism evidence="1 2">
    <name type="scientific">Macroventuria anomochaeta</name>
    <dbReference type="NCBI Taxonomy" id="301207"/>
    <lineage>
        <taxon>Eukaryota</taxon>
        <taxon>Fungi</taxon>
        <taxon>Dikarya</taxon>
        <taxon>Ascomycota</taxon>
        <taxon>Pezizomycotina</taxon>
        <taxon>Dothideomycetes</taxon>
        <taxon>Pleosporomycetidae</taxon>
        <taxon>Pleosporales</taxon>
        <taxon>Pleosporineae</taxon>
        <taxon>Didymellaceae</taxon>
        <taxon>Macroventuria</taxon>
    </lineage>
</organism>
<dbReference type="EMBL" id="MU006728">
    <property type="protein sequence ID" value="KAF2624904.1"/>
    <property type="molecule type" value="Genomic_DNA"/>
</dbReference>
<name>A0ACB6RT05_9PLEO</name>
<reference evidence="1" key="1">
    <citation type="journal article" date="2020" name="Stud. Mycol.">
        <title>101 Dothideomycetes genomes: a test case for predicting lifestyles and emergence of pathogens.</title>
        <authorList>
            <person name="Haridas S."/>
            <person name="Albert R."/>
            <person name="Binder M."/>
            <person name="Bloem J."/>
            <person name="Labutti K."/>
            <person name="Salamov A."/>
            <person name="Andreopoulos B."/>
            <person name="Baker S."/>
            <person name="Barry K."/>
            <person name="Bills G."/>
            <person name="Bluhm B."/>
            <person name="Cannon C."/>
            <person name="Castanera R."/>
            <person name="Culley D."/>
            <person name="Daum C."/>
            <person name="Ezra D."/>
            <person name="Gonzalez J."/>
            <person name="Henrissat B."/>
            <person name="Kuo A."/>
            <person name="Liang C."/>
            <person name="Lipzen A."/>
            <person name="Lutzoni F."/>
            <person name="Magnuson J."/>
            <person name="Mondo S."/>
            <person name="Nolan M."/>
            <person name="Ohm R."/>
            <person name="Pangilinan J."/>
            <person name="Park H.-J."/>
            <person name="Ramirez L."/>
            <person name="Alfaro M."/>
            <person name="Sun H."/>
            <person name="Tritt A."/>
            <person name="Yoshinaga Y."/>
            <person name="Zwiers L.-H."/>
            <person name="Turgeon B."/>
            <person name="Goodwin S."/>
            <person name="Spatafora J."/>
            <person name="Crous P."/>
            <person name="Grigoriev I."/>
        </authorList>
    </citation>
    <scope>NUCLEOTIDE SEQUENCE</scope>
    <source>
        <strain evidence="1">CBS 525.71</strain>
    </source>
</reference>
<feature type="non-terminal residue" evidence="1">
    <location>
        <position position="1"/>
    </location>
</feature>
<proteinExistence type="predicted"/>
<accession>A0ACB6RT05</accession>
<evidence type="ECO:0000313" key="1">
    <source>
        <dbReference type="EMBL" id="KAF2624904.1"/>
    </source>
</evidence>
<keyword evidence="2" id="KW-1185">Reference proteome</keyword>
<evidence type="ECO:0000313" key="2">
    <source>
        <dbReference type="Proteomes" id="UP000799754"/>
    </source>
</evidence>
<comment type="caution">
    <text evidence="1">The sequence shown here is derived from an EMBL/GenBank/DDBJ whole genome shotgun (WGS) entry which is preliminary data.</text>
</comment>